<feature type="region of interest" description="Disordered" evidence="1">
    <location>
        <begin position="239"/>
        <end position="323"/>
    </location>
</feature>
<proteinExistence type="predicted"/>
<feature type="compositionally biased region" description="Basic and acidic residues" evidence="1">
    <location>
        <begin position="266"/>
        <end position="279"/>
    </location>
</feature>
<feature type="compositionally biased region" description="Polar residues" evidence="1">
    <location>
        <begin position="282"/>
        <end position="299"/>
    </location>
</feature>
<keyword evidence="3" id="KW-1185">Reference proteome</keyword>
<organism evidence="2 3">
    <name type="scientific">Verticillium longisporum</name>
    <name type="common">Verticillium dahliae var. longisporum</name>
    <dbReference type="NCBI Taxonomy" id="100787"/>
    <lineage>
        <taxon>Eukaryota</taxon>
        <taxon>Fungi</taxon>
        <taxon>Dikarya</taxon>
        <taxon>Ascomycota</taxon>
        <taxon>Pezizomycotina</taxon>
        <taxon>Sordariomycetes</taxon>
        <taxon>Hypocreomycetidae</taxon>
        <taxon>Glomerellales</taxon>
        <taxon>Plectosphaerellaceae</taxon>
        <taxon>Verticillium</taxon>
    </lineage>
</organism>
<reference evidence="2 3" key="1">
    <citation type="submission" date="2015-05" db="EMBL/GenBank/DDBJ databases">
        <authorList>
            <person name="Wang D.B."/>
            <person name="Wang M."/>
        </authorList>
    </citation>
    <scope>NUCLEOTIDE SEQUENCE [LARGE SCALE GENOMIC DNA]</scope>
    <source>
        <strain evidence="2">VL1</strain>
    </source>
</reference>
<protein>
    <submittedName>
        <fullName evidence="2">Uncharacterized protein</fullName>
    </submittedName>
</protein>
<evidence type="ECO:0000313" key="3">
    <source>
        <dbReference type="Proteomes" id="UP000044602"/>
    </source>
</evidence>
<accession>A0A0G4KNI5</accession>
<feature type="region of interest" description="Disordered" evidence="1">
    <location>
        <begin position="345"/>
        <end position="367"/>
    </location>
</feature>
<evidence type="ECO:0000256" key="1">
    <source>
        <dbReference type="SAM" id="MobiDB-lite"/>
    </source>
</evidence>
<dbReference type="Proteomes" id="UP000044602">
    <property type="component" value="Unassembled WGS sequence"/>
</dbReference>
<gene>
    <name evidence="2" type="ORF">BN1708_010110</name>
</gene>
<dbReference type="AlphaFoldDB" id="A0A0G4KNI5"/>
<evidence type="ECO:0000313" key="2">
    <source>
        <dbReference type="EMBL" id="CRK11304.1"/>
    </source>
</evidence>
<dbReference type="EMBL" id="CVQH01002780">
    <property type="protein sequence ID" value="CRK11304.1"/>
    <property type="molecule type" value="Genomic_DNA"/>
</dbReference>
<name>A0A0G4KNI5_VERLO</name>
<sequence length="443" mass="49058">MATKIANKLLRGIVALRLGHVAPAYQRLSYDSQFIQITVEKKTADIGQLGVDLWRLSEETERKAVNTAWRDRLLSSCCRIYCNANNLRPPGTDPDPEREKTQKRHGDAIAMLCWVVNDLYKWRKSLALVLFPALCVMQYNLGTAPRVGVERRRRIAALVASALRYEPIAVPTDLHVLHPAVFLACNCPGIQLKDICDSLGLNNLKLLSLSASEVEEFALGVPIHLLLGRDGTDHLWSFPDKKNGLTLTSDSSPAREEATSAQNSGKYDEGVSELSRREYAQPQASTLTSPKLRSSSSPRALNAISPAVEEFPPRKDTTRPDLTTQSLQLVSRMTDRQEMGLETVLGPSVQSPGSWPLDDNHEDPRGQVTQTPQQILTNHRLGLMDPKFLRVAHDDRLSFIVSVRKGKGPGTQNFQLCAQYSTPVLMPLAEPPFTIRAVTKGGI</sequence>